<dbReference type="InterPro" id="IPR015590">
    <property type="entry name" value="Aldehyde_DH_dom"/>
</dbReference>
<name>A0A5C8V8V4_9FLAO</name>
<dbReference type="Gene3D" id="3.40.309.10">
    <property type="entry name" value="Aldehyde Dehydrogenase, Chain A, domain 2"/>
    <property type="match status" value="1"/>
</dbReference>
<protein>
    <submittedName>
        <fullName evidence="3">Aldehyde dehydrogenase (NADP(+))</fullName>
    </submittedName>
</protein>
<dbReference type="EMBL" id="VRUR01000001">
    <property type="protein sequence ID" value="TXN38395.1"/>
    <property type="molecule type" value="Genomic_DNA"/>
</dbReference>
<keyword evidence="4" id="KW-1185">Reference proteome</keyword>
<dbReference type="SUPFAM" id="SSF53720">
    <property type="entry name" value="ALDH-like"/>
    <property type="match status" value="1"/>
</dbReference>
<accession>A0A5C8V8V4</accession>
<evidence type="ECO:0000313" key="4">
    <source>
        <dbReference type="Proteomes" id="UP000321456"/>
    </source>
</evidence>
<dbReference type="Pfam" id="PF00171">
    <property type="entry name" value="Aldedh"/>
    <property type="match status" value="1"/>
</dbReference>
<dbReference type="InterPro" id="IPR016162">
    <property type="entry name" value="Ald_DH_N"/>
</dbReference>
<evidence type="ECO:0000313" key="3">
    <source>
        <dbReference type="EMBL" id="TXN38395.1"/>
    </source>
</evidence>
<evidence type="ECO:0000256" key="1">
    <source>
        <dbReference type="ARBA" id="ARBA00023002"/>
    </source>
</evidence>
<dbReference type="Proteomes" id="UP000321456">
    <property type="component" value="Unassembled WGS sequence"/>
</dbReference>
<comment type="caution">
    <text evidence="3">The sequence shown here is derived from an EMBL/GenBank/DDBJ whole genome shotgun (WGS) entry which is preliminary data.</text>
</comment>
<keyword evidence="1" id="KW-0560">Oxidoreductase</keyword>
<dbReference type="PANTHER" id="PTHR43353:SF3">
    <property type="entry name" value="ALDEHYDE DEHYDROGENASE-RELATED"/>
    <property type="match status" value="1"/>
</dbReference>
<dbReference type="PANTHER" id="PTHR43353">
    <property type="entry name" value="SUCCINATE-SEMIALDEHYDE DEHYDROGENASE, MITOCHONDRIAL"/>
    <property type="match status" value="1"/>
</dbReference>
<dbReference type="InterPro" id="IPR016161">
    <property type="entry name" value="Ald_DH/histidinol_DH"/>
</dbReference>
<dbReference type="AlphaFoldDB" id="A0A5C8V8V4"/>
<dbReference type="InterPro" id="IPR050740">
    <property type="entry name" value="Aldehyde_DH_Superfamily"/>
</dbReference>
<feature type="domain" description="Aldehyde dehydrogenase" evidence="2">
    <location>
        <begin position="18"/>
        <end position="468"/>
    </location>
</feature>
<evidence type="ECO:0000259" key="2">
    <source>
        <dbReference type="Pfam" id="PF00171"/>
    </source>
</evidence>
<gene>
    <name evidence="3" type="ORF">FVB32_00960</name>
</gene>
<reference evidence="3 4" key="1">
    <citation type="submission" date="2019-08" db="EMBL/GenBank/DDBJ databases">
        <title>Professor.</title>
        <authorList>
            <person name="Park J.S."/>
        </authorList>
    </citation>
    <scope>NUCLEOTIDE SEQUENCE [LARGE SCALE GENOMIC DNA]</scope>
    <source>
        <strain evidence="3 4">176CP5-101</strain>
    </source>
</reference>
<dbReference type="Gene3D" id="3.40.605.10">
    <property type="entry name" value="Aldehyde Dehydrogenase, Chain A, domain 1"/>
    <property type="match status" value="1"/>
</dbReference>
<dbReference type="InterPro" id="IPR044151">
    <property type="entry name" value="ALDH_KGSADH"/>
</dbReference>
<proteinExistence type="predicted"/>
<organism evidence="3 4">
    <name type="scientific">Flagellimonas hymeniacidonis</name>
    <dbReference type="NCBI Taxonomy" id="2603628"/>
    <lineage>
        <taxon>Bacteria</taxon>
        <taxon>Pseudomonadati</taxon>
        <taxon>Bacteroidota</taxon>
        <taxon>Flavobacteriia</taxon>
        <taxon>Flavobacteriales</taxon>
        <taxon>Flavobacteriaceae</taxon>
        <taxon>Flagellimonas</taxon>
    </lineage>
</organism>
<dbReference type="InterPro" id="IPR016163">
    <property type="entry name" value="Ald_DH_C"/>
</dbReference>
<dbReference type="CDD" id="cd07129">
    <property type="entry name" value="ALDH_KGSADH"/>
    <property type="match status" value="1"/>
</dbReference>
<dbReference type="GO" id="GO:0016620">
    <property type="term" value="F:oxidoreductase activity, acting on the aldehyde or oxo group of donors, NAD or NADP as acceptor"/>
    <property type="evidence" value="ECO:0007669"/>
    <property type="project" value="InterPro"/>
</dbReference>
<sequence>MKTSGKNIFGTSFSAKGTTFFHAKNPATGDELPTSYYEATLEEVNEAIRLAEKAFILYREKTGVEKAIFLEGIAEELMQIEGELVDLCSQETGLPLGRLTGELGRTTGQLKLFASLLRDGSWVDARVDEADPNRTPFPKPDIRQMQIALGPVGVFGASNFPLAFSVAGGDTASALAAGCTVVVKAHPAHPGTSELVGTAIVKAAKQTNMPNGVFSMVQGASIEVGQAIVRHPLIKAIGFTGSFRGGKALFDEAAKRKEPIPVYAEMGSVNPVFVLPAILKEKHQALAEGLSTSVQLGAGQFCTNPGITVLPKMDESNLFEDALKTSIEASESTTMLTGAIHGAYNQGLERLKTKNEIVSVSIGKKAEGQAQGVAEVLSVSANHFLSDKEMEEEIFGPSTLLVRTKDKTEIMDVAKNLNGHLTATVHGTPEDLEEYADLLKVLERKVGRLLINGFPTGVEVCHSMVHGGPFPATTDARMTSVGTAAITRFTRPMCYQNYPDSLLPDELKTENPLNILRIENGKYLLP</sequence>